<organism evidence="2 3">
    <name type="scientific">Lithospermum erythrorhizon</name>
    <name type="common">Purple gromwell</name>
    <name type="synonym">Lithospermum officinale var. erythrorhizon</name>
    <dbReference type="NCBI Taxonomy" id="34254"/>
    <lineage>
        <taxon>Eukaryota</taxon>
        <taxon>Viridiplantae</taxon>
        <taxon>Streptophyta</taxon>
        <taxon>Embryophyta</taxon>
        <taxon>Tracheophyta</taxon>
        <taxon>Spermatophyta</taxon>
        <taxon>Magnoliopsida</taxon>
        <taxon>eudicotyledons</taxon>
        <taxon>Gunneridae</taxon>
        <taxon>Pentapetalae</taxon>
        <taxon>asterids</taxon>
        <taxon>lamiids</taxon>
        <taxon>Boraginales</taxon>
        <taxon>Boraginaceae</taxon>
        <taxon>Boraginoideae</taxon>
        <taxon>Lithospermeae</taxon>
        <taxon>Lithospermum</taxon>
    </lineage>
</organism>
<dbReference type="PANTHER" id="PTHR15319">
    <property type="entry name" value="TATA BOX-BINDING PROTEIN ASSOCIATED FACTOR RNA POLYMERASE I SUBUNIT C"/>
    <property type="match status" value="1"/>
</dbReference>
<dbReference type="InterPro" id="IPR038801">
    <property type="entry name" value="TAF1C"/>
</dbReference>
<keyword evidence="2" id="KW-0804">Transcription</keyword>
<dbReference type="Proteomes" id="UP001454036">
    <property type="component" value="Unassembled WGS sequence"/>
</dbReference>
<proteinExistence type="predicted"/>
<evidence type="ECO:0000256" key="1">
    <source>
        <dbReference type="SAM" id="MobiDB-lite"/>
    </source>
</evidence>
<evidence type="ECO:0000313" key="3">
    <source>
        <dbReference type="Proteomes" id="UP001454036"/>
    </source>
</evidence>
<dbReference type="GO" id="GO:0001650">
    <property type="term" value="C:fibrillar center"/>
    <property type="evidence" value="ECO:0007669"/>
    <property type="project" value="TreeGrafter"/>
</dbReference>
<dbReference type="GO" id="GO:0000428">
    <property type="term" value="C:DNA-directed RNA polymerase complex"/>
    <property type="evidence" value="ECO:0007669"/>
    <property type="project" value="UniProtKB-KW"/>
</dbReference>
<feature type="region of interest" description="Disordered" evidence="1">
    <location>
        <begin position="660"/>
        <end position="701"/>
    </location>
</feature>
<keyword evidence="3" id="KW-1185">Reference proteome</keyword>
<dbReference type="GO" id="GO:0001164">
    <property type="term" value="F:RNA polymerase I core promoter sequence-specific DNA binding"/>
    <property type="evidence" value="ECO:0007669"/>
    <property type="project" value="TreeGrafter"/>
</dbReference>
<keyword evidence="2" id="KW-0240">DNA-directed RNA polymerase</keyword>
<dbReference type="AlphaFoldDB" id="A0AAV3NSX3"/>
<feature type="compositionally biased region" description="Polar residues" evidence="1">
    <location>
        <begin position="665"/>
        <end position="690"/>
    </location>
</feature>
<evidence type="ECO:0000313" key="2">
    <source>
        <dbReference type="EMBL" id="GAA0140868.1"/>
    </source>
</evidence>
<sequence>MLQNQDSTSKLMQFSDEWKQLWPISSVFSPPLLIPNNPQNDKTRIGPLLFNPQNQTLFQLIFSSYFSPHLAPPFPSLTLKRFLSTTSSAPLLQSTSASLVKEKSINNSDFSNNEGKLVNCLQLVTCPFSLKVFVFIPAGENLEKVGILVVSVNKDWSFDVEIDNVEPFIVESNDGKPFIVENNAYQHRIIKLLVNCVSDWCDSDKDDEGFVTIAYMLVCCNYSVSWFSIKVRRNLDLGCSSCPKVECIGTKCFRSSRVVHGCWSPHLVEESVVLLENGEIFLFDVNLCLKDKKLAGEKLCIRWDSVGDEGTELGSGNGWLGCEFSWHPRILVVAHSSRVFLVDIKSREYKVRSLLNIENVSIMKDEFVALCMAGTDRFCFAIASKELLLLCDVRKPKSPLLRWVHRLASPNYINVLKLSQLRSNCSEEMYNCASKSGYCILLGSLWDGEFSIFCYGPDYGEVTCLSKLPKVNNDFCAWGLPSDISLSGRGCYCGTCLVREEFYKEALHRWIDWRQKKDMVTGFGFVEQKISSQLGGPNDFGGFHLIRLMSSGKLEVQRYCAEWKLEHISEKAHKESVFDAEDSHLYDIGETKYELPKYHRFLKLAKMKKCFSDINEEAVDSYCDVLDGYAVNLWDDTDNLDEVVPETKYSPFNLKTPVRAEMSGVNHSTRRSSPGKSAPVSSTYQSSASNVKKEEGVGPESFDEGCPYDLKFEDHGIEFGQQELQLSNRLAAHRLMFSKGLKL</sequence>
<accession>A0AAV3NSX3</accession>
<comment type="caution">
    <text evidence="2">The sequence shown here is derived from an EMBL/GenBank/DDBJ whole genome shotgun (WGS) entry which is preliminary data.</text>
</comment>
<name>A0AAV3NSX3_LITER</name>
<gene>
    <name evidence="2" type="ORF">LIER_02140</name>
</gene>
<reference evidence="2 3" key="1">
    <citation type="submission" date="2024-01" db="EMBL/GenBank/DDBJ databases">
        <title>The complete chloroplast genome sequence of Lithospermum erythrorhizon: insights into the phylogenetic relationship among Boraginaceae species and the maternal lineages of purple gromwells.</title>
        <authorList>
            <person name="Okada T."/>
            <person name="Watanabe K."/>
        </authorList>
    </citation>
    <scope>NUCLEOTIDE SEQUENCE [LARGE SCALE GENOMIC DNA]</scope>
</reference>
<protein>
    <submittedName>
        <fullName evidence="2">DNA-directed RNA polymerase</fullName>
    </submittedName>
</protein>
<dbReference type="PANTHER" id="PTHR15319:SF1">
    <property type="entry name" value="TATA BOX-BINDING PROTEIN-ASSOCIATED FACTOR RNA POLYMERASE I SUBUNIT C"/>
    <property type="match status" value="1"/>
</dbReference>
<dbReference type="EMBL" id="BAABME010000225">
    <property type="protein sequence ID" value="GAA0140868.1"/>
    <property type="molecule type" value="Genomic_DNA"/>
</dbReference>